<feature type="region of interest" description="Disordered" evidence="1">
    <location>
        <begin position="160"/>
        <end position="373"/>
    </location>
</feature>
<dbReference type="OrthoDB" id="6379018at2759"/>
<gene>
    <name evidence="3" type="ORF">E2C01_006936</name>
</gene>
<proteinExistence type="predicted"/>
<feature type="signal peptide" evidence="2">
    <location>
        <begin position="1"/>
        <end position="24"/>
    </location>
</feature>
<dbReference type="AlphaFoldDB" id="A0A5B7CXT8"/>
<keyword evidence="4" id="KW-1185">Reference proteome</keyword>
<feature type="compositionally biased region" description="Basic and acidic residues" evidence="1">
    <location>
        <begin position="183"/>
        <end position="209"/>
    </location>
</feature>
<evidence type="ECO:0008006" key="5">
    <source>
        <dbReference type="Google" id="ProtNLM"/>
    </source>
</evidence>
<feature type="region of interest" description="Disordered" evidence="1">
    <location>
        <begin position="404"/>
        <end position="434"/>
    </location>
</feature>
<feature type="compositionally biased region" description="Basic residues" evidence="1">
    <location>
        <begin position="162"/>
        <end position="171"/>
    </location>
</feature>
<feature type="compositionally biased region" description="Basic and acidic residues" evidence="1">
    <location>
        <begin position="255"/>
        <end position="282"/>
    </location>
</feature>
<reference evidence="3 4" key="1">
    <citation type="submission" date="2019-05" db="EMBL/GenBank/DDBJ databases">
        <title>Another draft genome of Portunus trituberculatus and its Hox gene families provides insights of decapod evolution.</title>
        <authorList>
            <person name="Jeong J.-H."/>
            <person name="Song I."/>
            <person name="Kim S."/>
            <person name="Choi T."/>
            <person name="Kim D."/>
            <person name="Ryu S."/>
            <person name="Kim W."/>
        </authorList>
    </citation>
    <scope>NUCLEOTIDE SEQUENCE [LARGE SCALE GENOMIC DNA]</scope>
    <source>
        <tissue evidence="3">Muscle</tissue>
    </source>
</reference>
<keyword evidence="2" id="KW-0732">Signal</keyword>
<dbReference type="Proteomes" id="UP000324222">
    <property type="component" value="Unassembled WGS sequence"/>
</dbReference>
<comment type="caution">
    <text evidence="3">The sequence shown here is derived from an EMBL/GenBank/DDBJ whole genome shotgun (WGS) entry which is preliminary data.</text>
</comment>
<sequence>MLHTSLHSIIFLSCFLCYTFPAASVKVHRAANHNPERREAGQSRRPADAAPSEAPCWRTQPSGEARREDMRIKLDLSDFLEDERKFSVLKVKPKETKTVRDVISKISQLFSVYGEECGQDDDQTRARLGLFDEEFYIHPDETATVLEDCGVLKLKALPKPGTKGKKKKKSKKEPISVVIAEEDERKNLQRDVEEENKALEVQEMKDDWKSSQATSKHGTRAEWFEGVERKKTSKKRKRCQFAEEVEELHGKKRSKIEDREPNLDESRGEQHLKEWQEVESGEKKKRKKQRISKEISISDTSQEEQRGKKKKEHLQQPSKDGYDMASSHKKSEQHPSKMEQPHLKEWKKQRLKDDKGGGSSSSSSQDKVVSTSSFFTSLEGALAAMKNRSVPEVFSGVRAMGVRPIQRRSGTSAPVRPPMANGSPGPASQNTTVLPADDPLEILSSNLSEIQQQYNQGRQSIQASTSDNPIQAGTSDQPI</sequence>
<accession>A0A5B7CXT8</accession>
<feature type="compositionally biased region" description="Basic and acidic residues" evidence="1">
    <location>
        <begin position="219"/>
        <end position="230"/>
    </location>
</feature>
<feature type="compositionally biased region" description="Basic and acidic residues" evidence="1">
    <location>
        <begin position="329"/>
        <end position="356"/>
    </location>
</feature>
<feature type="region of interest" description="Disordered" evidence="1">
    <location>
        <begin position="33"/>
        <end position="62"/>
    </location>
</feature>
<evidence type="ECO:0000256" key="2">
    <source>
        <dbReference type="SAM" id="SignalP"/>
    </source>
</evidence>
<feature type="region of interest" description="Disordered" evidence="1">
    <location>
        <begin position="447"/>
        <end position="479"/>
    </location>
</feature>
<evidence type="ECO:0000313" key="3">
    <source>
        <dbReference type="EMBL" id="MPC14179.1"/>
    </source>
</evidence>
<evidence type="ECO:0000313" key="4">
    <source>
        <dbReference type="Proteomes" id="UP000324222"/>
    </source>
</evidence>
<protein>
    <recommendedName>
        <fullName evidence="5">Coilin</fullName>
    </recommendedName>
</protein>
<name>A0A5B7CXT8_PORTR</name>
<feature type="compositionally biased region" description="Low complexity" evidence="1">
    <location>
        <begin position="360"/>
        <end position="373"/>
    </location>
</feature>
<dbReference type="EMBL" id="VSRR010000333">
    <property type="protein sequence ID" value="MPC14179.1"/>
    <property type="molecule type" value="Genomic_DNA"/>
</dbReference>
<evidence type="ECO:0000256" key="1">
    <source>
        <dbReference type="SAM" id="MobiDB-lite"/>
    </source>
</evidence>
<feature type="compositionally biased region" description="Basic and acidic residues" evidence="1">
    <location>
        <begin position="34"/>
        <end position="47"/>
    </location>
</feature>
<organism evidence="3 4">
    <name type="scientific">Portunus trituberculatus</name>
    <name type="common">Swimming crab</name>
    <name type="synonym">Neptunus trituberculatus</name>
    <dbReference type="NCBI Taxonomy" id="210409"/>
    <lineage>
        <taxon>Eukaryota</taxon>
        <taxon>Metazoa</taxon>
        <taxon>Ecdysozoa</taxon>
        <taxon>Arthropoda</taxon>
        <taxon>Crustacea</taxon>
        <taxon>Multicrustacea</taxon>
        <taxon>Malacostraca</taxon>
        <taxon>Eumalacostraca</taxon>
        <taxon>Eucarida</taxon>
        <taxon>Decapoda</taxon>
        <taxon>Pleocyemata</taxon>
        <taxon>Brachyura</taxon>
        <taxon>Eubrachyura</taxon>
        <taxon>Portunoidea</taxon>
        <taxon>Portunidae</taxon>
        <taxon>Portuninae</taxon>
        <taxon>Portunus</taxon>
    </lineage>
</organism>
<feature type="chain" id="PRO_5022813778" description="Coilin" evidence="2">
    <location>
        <begin position="25"/>
        <end position="479"/>
    </location>
</feature>